<name>A0ABW6D7H0_9BACT</name>
<keyword evidence="2" id="KW-1185">Reference proteome</keyword>
<dbReference type="Proteomes" id="UP001598112">
    <property type="component" value="Unassembled WGS sequence"/>
</dbReference>
<organism evidence="1 2">
    <name type="scientific">Aquirufa originis</name>
    <dbReference type="NCBI Taxonomy" id="3096514"/>
    <lineage>
        <taxon>Bacteria</taxon>
        <taxon>Pseudomonadati</taxon>
        <taxon>Bacteroidota</taxon>
        <taxon>Cytophagia</taxon>
        <taxon>Cytophagales</taxon>
        <taxon>Flectobacillaceae</taxon>
        <taxon>Aquirufa</taxon>
    </lineage>
</organism>
<reference evidence="1 2" key="1">
    <citation type="submission" date="2024-03" db="EMBL/GenBank/DDBJ databases">
        <title>Aquirufa genome sequencing.</title>
        <authorList>
            <person name="Pitt A."/>
            <person name="Hahn M.W."/>
        </authorList>
    </citation>
    <scope>NUCLEOTIDE SEQUENCE [LARGE SCALE GENOMIC DNA]</scope>
    <source>
        <strain evidence="1 2">KTFRIE-69F</strain>
    </source>
</reference>
<comment type="caution">
    <text evidence="1">The sequence shown here is derived from an EMBL/GenBank/DDBJ whole genome shotgun (WGS) entry which is preliminary data.</text>
</comment>
<dbReference type="InterPro" id="IPR018714">
    <property type="entry name" value="DUF2237"/>
</dbReference>
<dbReference type="PANTHER" id="PTHR37466">
    <property type="entry name" value="SLR1628 PROTEIN"/>
    <property type="match status" value="1"/>
</dbReference>
<dbReference type="RefSeq" id="WP_377979369.1">
    <property type="nucleotide sequence ID" value="NZ_JBBKXY010000003.1"/>
</dbReference>
<sequence length="156" mass="17286">MISTNANPLAYFSLKKNIALYAQKISPMTPLNNSLNVFNEPLLICGTSPMTGAYRDGCCNTGVNDIGTHTVCAVVTHEFLQFSKSRGNDLTVDYPASGFKGLVEGDKWCLCVSRWIEAYQANVAPPILLKATHVKTLEYISLEELMKFEYKPLTNE</sequence>
<dbReference type="EMBL" id="JBBKXY010000003">
    <property type="protein sequence ID" value="MFD3294160.1"/>
    <property type="molecule type" value="Genomic_DNA"/>
</dbReference>
<evidence type="ECO:0000313" key="2">
    <source>
        <dbReference type="Proteomes" id="UP001598112"/>
    </source>
</evidence>
<protein>
    <submittedName>
        <fullName evidence="1">DUF2237 domain-containing protein</fullName>
    </submittedName>
</protein>
<dbReference type="PANTHER" id="PTHR37466:SF1">
    <property type="entry name" value="SLR1628 PROTEIN"/>
    <property type="match status" value="1"/>
</dbReference>
<gene>
    <name evidence="1" type="ORF">SKC35_10705</name>
</gene>
<proteinExistence type="predicted"/>
<dbReference type="Gene3D" id="3.30.56.110">
    <property type="entry name" value="Protein of unknown function DUF2237"/>
    <property type="match status" value="1"/>
</dbReference>
<evidence type="ECO:0000313" key="1">
    <source>
        <dbReference type="EMBL" id="MFD3294160.1"/>
    </source>
</evidence>
<dbReference type="Pfam" id="PF09996">
    <property type="entry name" value="DUF2237"/>
    <property type="match status" value="1"/>
</dbReference>
<accession>A0ABW6D7H0</accession>